<evidence type="ECO:0000313" key="2">
    <source>
        <dbReference type="EMBL" id="RAK72998.1"/>
    </source>
</evidence>
<keyword evidence="3" id="KW-1185">Reference proteome</keyword>
<dbReference type="OrthoDB" id="5400409at2759"/>
<evidence type="ECO:0000256" key="1">
    <source>
        <dbReference type="SAM" id="MobiDB-lite"/>
    </source>
</evidence>
<dbReference type="Proteomes" id="UP000249789">
    <property type="component" value="Unassembled WGS sequence"/>
</dbReference>
<dbReference type="RefSeq" id="XP_040797008.1">
    <property type="nucleotide sequence ID" value="XM_040950363.1"/>
</dbReference>
<proteinExistence type="predicted"/>
<dbReference type="EMBL" id="KZ824685">
    <property type="protein sequence ID" value="RAK72998.1"/>
    <property type="molecule type" value="Genomic_DNA"/>
</dbReference>
<sequence length="681" mass="76718">MSFPQIGLGDVMTAVTTVWTIYKNVKEGPASASADFNSFRQEFGAIKGLLEQIQKTKQPTIKGERDLGAFYNQTIDECAGFVHKHRQLTQGEKALKGRRNSFGTKATILFEKVTWPLERDEAERLRRKLERCLKIATLKSSQETRDATFGFMKATENNQLENLEMLKSIKTMTSQISLLLKRCMLDTSMETNAFDAHDPNHRRNRLRRALLESEHMLSAIPEDDDVLSQVDSQKYQRVLDRIRDISERLGNLTRRLDTYDTHGLAQRSRSGGLPHTVNSDDSNTLDVAAISRFLHQVSDDVRDALGMVGYGHDLVPNHDLYQKDQVSPTSRHTINDTAEEWEQFRQWLDFQLVHAFNTDAHDLGLHSPGLSHPLSPKKSPSPDDRTSGPISRQRSTESDLTIGSPQSVVSMPIPDRRISLTSHPVRLEFLDPNIPKRVLHRPLMCNVVACFNTQTNEPEAIEAVDVQDGVRVTQTVMRGSSTVKSSMLPYVPSRRVTTAQLGVWFQGSHKTKIEDHHTTTRYHISPMYQLQDMSDFESFQEVLLRRKVISCIDARKISINATDCHSNSAEAIRILEDPISKGLSLLYFASFPGTSRRARFMDIPMSDLGAPVAKPKQVKFAFQGISRRGSMDSTTSVLSHESKHSASTLGSAQRTKCLELEFFDEKDCGAFFRVIKGTEAG</sequence>
<organism evidence="2 3">
    <name type="scientific">Aspergillus fijiensis CBS 313.89</name>
    <dbReference type="NCBI Taxonomy" id="1448319"/>
    <lineage>
        <taxon>Eukaryota</taxon>
        <taxon>Fungi</taxon>
        <taxon>Dikarya</taxon>
        <taxon>Ascomycota</taxon>
        <taxon>Pezizomycotina</taxon>
        <taxon>Eurotiomycetes</taxon>
        <taxon>Eurotiomycetidae</taxon>
        <taxon>Eurotiales</taxon>
        <taxon>Aspergillaceae</taxon>
        <taxon>Aspergillus</taxon>
    </lineage>
</organism>
<feature type="compositionally biased region" description="Polar residues" evidence="1">
    <location>
        <begin position="388"/>
        <end position="408"/>
    </location>
</feature>
<name>A0A8G1RJ05_9EURO</name>
<gene>
    <name evidence="2" type="ORF">BO72DRAFT_531372</name>
</gene>
<dbReference type="GeneID" id="63867698"/>
<dbReference type="AlphaFoldDB" id="A0A8G1RJ05"/>
<feature type="compositionally biased region" description="Low complexity" evidence="1">
    <location>
        <begin position="367"/>
        <end position="378"/>
    </location>
</feature>
<evidence type="ECO:0000313" key="3">
    <source>
        <dbReference type="Proteomes" id="UP000249789"/>
    </source>
</evidence>
<reference evidence="2 3" key="1">
    <citation type="submission" date="2018-02" db="EMBL/GenBank/DDBJ databases">
        <title>The genomes of Aspergillus section Nigri reveals drivers in fungal speciation.</title>
        <authorList>
            <consortium name="DOE Joint Genome Institute"/>
            <person name="Vesth T.C."/>
            <person name="Nybo J."/>
            <person name="Theobald S."/>
            <person name="Brandl J."/>
            <person name="Frisvad J.C."/>
            <person name="Nielsen K.F."/>
            <person name="Lyhne E.K."/>
            <person name="Kogle M.E."/>
            <person name="Kuo A."/>
            <person name="Riley R."/>
            <person name="Clum A."/>
            <person name="Nolan M."/>
            <person name="Lipzen A."/>
            <person name="Salamov A."/>
            <person name="Henrissat B."/>
            <person name="Wiebenga A."/>
            <person name="De vries R.P."/>
            <person name="Grigoriev I.V."/>
            <person name="Mortensen U.H."/>
            <person name="Andersen M.R."/>
            <person name="Baker S.E."/>
        </authorList>
    </citation>
    <scope>NUCLEOTIDE SEQUENCE [LARGE SCALE GENOMIC DNA]</scope>
    <source>
        <strain evidence="2 3">CBS 313.89</strain>
    </source>
</reference>
<feature type="region of interest" description="Disordered" evidence="1">
    <location>
        <begin position="367"/>
        <end position="408"/>
    </location>
</feature>
<dbReference type="VEuPathDB" id="FungiDB:BO72DRAFT_531372"/>
<evidence type="ECO:0008006" key="4">
    <source>
        <dbReference type="Google" id="ProtNLM"/>
    </source>
</evidence>
<protein>
    <recommendedName>
        <fullName evidence="4">Fungal N-terminal domain-containing protein</fullName>
    </recommendedName>
</protein>
<accession>A0A8G1RJ05</accession>